<evidence type="ECO:0000313" key="1">
    <source>
        <dbReference type="EMBL" id="ADG89578.1"/>
    </source>
</evidence>
<proteinExistence type="predicted"/>
<evidence type="ECO:0000313" key="2">
    <source>
        <dbReference type="Proteomes" id="UP000006640"/>
    </source>
</evidence>
<dbReference type="KEGG" id="tbi:Tbis_2879"/>
<keyword evidence="2" id="KW-1185">Reference proteome</keyword>
<dbReference type="STRING" id="469371.Tbis_2879"/>
<dbReference type="OrthoDB" id="5513015at2"/>
<organism evidence="1 2">
    <name type="scientific">Thermobispora bispora (strain ATCC 19993 / DSM 43833 / CBS 139.67 / JCM 10125 / KCTC 9307 / NBRC 14880 / R51)</name>
    <dbReference type="NCBI Taxonomy" id="469371"/>
    <lineage>
        <taxon>Bacteria</taxon>
        <taxon>Bacillati</taxon>
        <taxon>Actinomycetota</taxon>
        <taxon>Actinomycetes</taxon>
        <taxon>Streptosporangiales</taxon>
        <taxon>Streptosporangiaceae</taxon>
        <taxon>Thermobispora</taxon>
    </lineage>
</organism>
<dbReference type="Proteomes" id="UP000006640">
    <property type="component" value="Chromosome"/>
</dbReference>
<dbReference type="EMBL" id="CP001874">
    <property type="protein sequence ID" value="ADG89578.1"/>
    <property type="molecule type" value="Genomic_DNA"/>
</dbReference>
<dbReference type="InterPro" id="IPR004260">
    <property type="entry name" value="Pyr-dimer_DNA_glycosylase"/>
</dbReference>
<dbReference type="Pfam" id="PF03013">
    <property type="entry name" value="Pyr_excise"/>
    <property type="match status" value="1"/>
</dbReference>
<gene>
    <name evidence="1" type="ordered locus">Tbis_2879</name>
</gene>
<reference evidence="1 2" key="1">
    <citation type="submission" date="2010-01" db="EMBL/GenBank/DDBJ databases">
        <title>The complete genome of Thermobispora bispora DSM 43833.</title>
        <authorList>
            <consortium name="US DOE Joint Genome Institute (JGI-PGF)"/>
            <person name="Lucas S."/>
            <person name="Copeland A."/>
            <person name="Lapidus A."/>
            <person name="Glavina del Rio T."/>
            <person name="Dalin E."/>
            <person name="Tice H."/>
            <person name="Bruce D."/>
            <person name="Goodwin L."/>
            <person name="Pitluck S."/>
            <person name="Kyrpides N."/>
            <person name="Mavromatis K."/>
            <person name="Ivanova N."/>
            <person name="Mikhailova N."/>
            <person name="Chertkov O."/>
            <person name="Brettin T."/>
            <person name="Detter J.C."/>
            <person name="Han C."/>
            <person name="Larimer F."/>
            <person name="Land M."/>
            <person name="Hauser L."/>
            <person name="Markowitz V."/>
            <person name="Cheng J.-F."/>
            <person name="Hugenholtz P."/>
            <person name="Woyke T."/>
            <person name="Wu D."/>
            <person name="Jando M."/>
            <person name="Schneider S."/>
            <person name="Klenk H.-P."/>
            <person name="Eisen J.A."/>
        </authorList>
    </citation>
    <scope>NUCLEOTIDE SEQUENCE [LARGE SCALE GENOMIC DNA]</scope>
    <source>
        <strain evidence="2">ATCC 19993 / DSM 43833 / CBS 139.67 / JCM 10125 / KCTC 9307 / NBRC 14880 / R51</strain>
    </source>
</reference>
<dbReference type="AlphaFoldDB" id="D6Y6T7"/>
<accession>D6Y6T7</accession>
<dbReference type="eggNOG" id="ENOG502Z9D9">
    <property type="taxonomic scope" value="Bacteria"/>
</dbReference>
<dbReference type="RefSeq" id="WP_013133111.1">
    <property type="nucleotide sequence ID" value="NC_014165.1"/>
</dbReference>
<dbReference type="HOGENOM" id="CLU_142747_0_0_11"/>
<dbReference type="NCBIfam" id="NF038085">
    <property type="entry name" value="MSMEG_6728_fam"/>
    <property type="match status" value="1"/>
</dbReference>
<protein>
    <submittedName>
        <fullName evidence="1">Putative cytoplasmic protein</fullName>
    </submittedName>
</protein>
<name>D6Y6T7_THEBD</name>
<sequence length="162" mass="18160">MQTFLPYPGFAATARVLDLRRLGRQRVEALMVLRALTVPGYGWQHHPAVRMWEGYEEALARYGLEICAAWAALGHTDTCAAAICDRLRADFGIAAPRTQAELGAAGDLPPWLGDPAFHRSHRSALLRKNPGHYRRYFPDDPDDLPYVWPLSDRPRSRPRAGG</sequence>